<evidence type="ECO:0000256" key="4">
    <source>
        <dbReference type="ARBA" id="ARBA00022989"/>
    </source>
</evidence>
<feature type="transmembrane region" description="Helical" evidence="6">
    <location>
        <begin position="12"/>
        <end position="33"/>
    </location>
</feature>
<feature type="transmembrane region" description="Helical" evidence="6">
    <location>
        <begin position="223"/>
        <end position="244"/>
    </location>
</feature>
<sequence>MDAFAEPSATMPPLVIGCLLITYVVWGTTYLAIRFTLESFPPLFMTGTRFLCAGLLLTAWLAWRGTPMPSWRLLRNCAVPALFLLVGGMGLTAIAEQTISSGATTVMIGSMPIFALIWSACFGQRPKWYEYVAIAIGSVGIVVLTAGAEFRVSTGGVAALMLAVASWSFGSQLVRRLELPQGAAAFAAEMLIGGVVLMVLSALRQEPWPASLVSLGSISAQAGWAWVYLVVAGSLVAFSAYMYLVATVSQTLSTSYVYVNPPVALAMGAWLGGELVAPQTLYAVVLILLALAVLGVGTLRTARAQAAA</sequence>
<dbReference type="Pfam" id="PF00892">
    <property type="entry name" value="EamA"/>
    <property type="match status" value="2"/>
</dbReference>
<reference evidence="10" key="1">
    <citation type="submission" date="2018-01" db="EMBL/GenBank/DDBJ databases">
        <authorList>
            <person name="Gaut B.S."/>
            <person name="Morton B.R."/>
            <person name="Clegg M.T."/>
            <person name="Duvall M.R."/>
        </authorList>
    </citation>
    <scope>NUCLEOTIDE SEQUENCE [LARGE SCALE GENOMIC DNA]</scope>
</reference>
<feature type="transmembrane region" description="Helical" evidence="6">
    <location>
        <begin position="279"/>
        <end position="299"/>
    </location>
</feature>
<feature type="domain" description="EamA" evidence="7">
    <location>
        <begin position="18"/>
        <end position="145"/>
    </location>
</feature>
<reference evidence="8 10" key="2">
    <citation type="submission" date="2018-01" db="EMBL/GenBank/DDBJ databases">
        <authorList>
            <person name="Clerissi C."/>
        </authorList>
    </citation>
    <scope>NUCLEOTIDE SEQUENCE</scope>
    <source>
        <strain evidence="8">Cupriavidus oxalaticus LMG 2235</strain>
        <plasmid evidence="10">co2235_mp</plasmid>
    </source>
</reference>
<dbReference type="PANTHER" id="PTHR32322:SF2">
    <property type="entry name" value="EAMA DOMAIN-CONTAINING PROTEIN"/>
    <property type="match status" value="1"/>
</dbReference>
<dbReference type="AlphaFoldDB" id="A0A375FU30"/>
<geneLocation type="plasmid" evidence="10">
    <name>co2235_mp</name>
</geneLocation>
<dbReference type="InterPro" id="IPR037185">
    <property type="entry name" value="EmrE-like"/>
</dbReference>
<evidence type="ECO:0000313" key="8">
    <source>
        <dbReference type="EMBL" id="SPC10082.1"/>
    </source>
</evidence>
<evidence type="ECO:0000313" key="9">
    <source>
        <dbReference type="EMBL" id="SPC23561.1"/>
    </source>
</evidence>
<comment type="caution">
    <text evidence="8">The sequence shown here is derived from an EMBL/GenBank/DDBJ whole genome shotgun (WGS) entry which is preliminary data.</text>
</comment>
<dbReference type="InterPro" id="IPR050638">
    <property type="entry name" value="AA-Vitamin_Transporters"/>
</dbReference>
<evidence type="ECO:0000313" key="10">
    <source>
        <dbReference type="Proteomes" id="UP000256862"/>
    </source>
</evidence>
<feature type="transmembrane region" description="Helical" evidence="6">
    <location>
        <begin position="39"/>
        <end position="61"/>
    </location>
</feature>
<evidence type="ECO:0000256" key="5">
    <source>
        <dbReference type="ARBA" id="ARBA00023136"/>
    </source>
</evidence>
<feature type="transmembrane region" description="Helical" evidence="6">
    <location>
        <begin position="152"/>
        <end position="170"/>
    </location>
</feature>
<feature type="transmembrane region" description="Helical" evidence="6">
    <location>
        <begin position="73"/>
        <end position="95"/>
    </location>
</feature>
<keyword evidence="3 6" id="KW-0812">Transmembrane</keyword>
<comment type="similarity">
    <text evidence="2">Belongs to the EamA transporter family.</text>
</comment>
<dbReference type="EMBL" id="OGUS01000096">
    <property type="protein sequence ID" value="SPC10082.1"/>
    <property type="molecule type" value="Genomic_DNA"/>
</dbReference>
<evidence type="ECO:0000256" key="2">
    <source>
        <dbReference type="ARBA" id="ARBA00007362"/>
    </source>
</evidence>
<feature type="transmembrane region" description="Helical" evidence="6">
    <location>
        <begin position="182"/>
        <end position="203"/>
    </location>
</feature>
<keyword evidence="4 6" id="KW-1133">Transmembrane helix</keyword>
<dbReference type="InterPro" id="IPR000620">
    <property type="entry name" value="EamA_dom"/>
</dbReference>
<comment type="subcellular location">
    <subcellularLocation>
        <location evidence="1">Membrane</location>
        <topology evidence="1">Multi-pass membrane protein</topology>
    </subcellularLocation>
</comment>
<organism evidence="8 10">
    <name type="scientific">Cupriavidus oxalaticus</name>
    <dbReference type="NCBI Taxonomy" id="96344"/>
    <lineage>
        <taxon>Bacteria</taxon>
        <taxon>Pseudomonadati</taxon>
        <taxon>Pseudomonadota</taxon>
        <taxon>Betaproteobacteria</taxon>
        <taxon>Burkholderiales</taxon>
        <taxon>Burkholderiaceae</taxon>
        <taxon>Cupriavidus</taxon>
    </lineage>
</organism>
<protein>
    <submittedName>
        <fullName evidence="8">Uncharacterized inner membrane transporter YedA</fullName>
    </submittedName>
</protein>
<proteinExistence type="inferred from homology"/>
<evidence type="ECO:0000256" key="1">
    <source>
        <dbReference type="ARBA" id="ARBA00004141"/>
    </source>
</evidence>
<dbReference type="Proteomes" id="UP000256862">
    <property type="component" value="Plasmid CO2235_mp"/>
</dbReference>
<evidence type="ECO:0000256" key="6">
    <source>
        <dbReference type="SAM" id="Phobius"/>
    </source>
</evidence>
<dbReference type="SUPFAM" id="SSF103481">
    <property type="entry name" value="Multidrug resistance efflux transporter EmrE"/>
    <property type="match status" value="2"/>
</dbReference>
<keyword evidence="5 6" id="KW-0472">Membrane</keyword>
<accession>A0A375FU30</accession>
<dbReference type="GO" id="GO:0016020">
    <property type="term" value="C:membrane"/>
    <property type="evidence" value="ECO:0007669"/>
    <property type="project" value="UniProtKB-SubCell"/>
</dbReference>
<dbReference type="PANTHER" id="PTHR32322">
    <property type="entry name" value="INNER MEMBRANE TRANSPORTER"/>
    <property type="match status" value="1"/>
</dbReference>
<gene>
    <name evidence="8" type="primary">yedA</name>
    <name evidence="9" type="ORF">CO2235_MP70231</name>
    <name evidence="8" type="ORF">CO2235_U880010</name>
</gene>
<evidence type="ECO:0000259" key="7">
    <source>
        <dbReference type="Pfam" id="PF00892"/>
    </source>
</evidence>
<feature type="transmembrane region" description="Helical" evidence="6">
    <location>
        <begin position="256"/>
        <end position="273"/>
    </location>
</feature>
<evidence type="ECO:0000256" key="3">
    <source>
        <dbReference type="ARBA" id="ARBA00022692"/>
    </source>
</evidence>
<feature type="transmembrane region" description="Helical" evidence="6">
    <location>
        <begin position="128"/>
        <end position="146"/>
    </location>
</feature>
<feature type="domain" description="EamA" evidence="7">
    <location>
        <begin position="156"/>
        <end position="294"/>
    </location>
</feature>
<dbReference type="EMBL" id="OGUS01000142">
    <property type="protein sequence ID" value="SPC23561.1"/>
    <property type="molecule type" value="Genomic_DNA"/>
</dbReference>
<feature type="transmembrane region" description="Helical" evidence="6">
    <location>
        <begin position="101"/>
        <end position="121"/>
    </location>
</feature>
<name>A0A375FU30_9BURK</name>